<keyword evidence="6" id="KW-1185">Reference proteome</keyword>
<sequence length="256" mass="27262">MNETLLAAVVGLLVAGLGGLLVPALISSVPEPAPKEAEPEPEHAPEEDRPLAEPAAEEPPKMLYADIATHRGLRWRSVLACAVAGGLIGAATGLDWSLVWLLPLTPVAVALAVIDWHTKLLPRRIVVPATLAAIVAVVVVGLATDERDALVRALVAMLVVRTFFWVLWFVRSAGMGFGDVRLAALVGLVLGWVGWGAVAIGLWSSFLLFAVPALVVLLARRDRTLLKRSFPFGPFMVLGTLVGLVWGTPLAELMWG</sequence>
<feature type="transmembrane region" description="Helical" evidence="3">
    <location>
        <begin position="125"/>
        <end position="143"/>
    </location>
</feature>
<protein>
    <submittedName>
        <fullName evidence="5">A24 family peptidase</fullName>
    </submittedName>
</protein>
<dbReference type="EMBL" id="JAKJHZ010000005">
    <property type="protein sequence ID" value="MCF6377444.1"/>
    <property type="molecule type" value="Genomic_DNA"/>
</dbReference>
<keyword evidence="3" id="KW-0472">Membrane</keyword>
<dbReference type="RefSeq" id="WP_236400905.1">
    <property type="nucleotide sequence ID" value="NZ_JAKJHZ010000005.1"/>
</dbReference>
<keyword evidence="3" id="KW-1133">Transmembrane helix</keyword>
<dbReference type="PANTHER" id="PTHR30487:SF0">
    <property type="entry name" value="PREPILIN LEADER PEPTIDASE_N-METHYLTRANSFERASE-RELATED"/>
    <property type="match status" value="1"/>
</dbReference>
<evidence type="ECO:0000313" key="5">
    <source>
        <dbReference type="EMBL" id="MCF6377444.1"/>
    </source>
</evidence>
<dbReference type="Pfam" id="PF01478">
    <property type="entry name" value="Peptidase_A24"/>
    <property type="match status" value="1"/>
</dbReference>
<evidence type="ECO:0000313" key="6">
    <source>
        <dbReference type="Proteomes" id="UP001201161"/>
    </source>
</evidence>
<feature type="domain" description="Prepilin type IV endopeptidase peptidase" evidence="4">
    <location>
        <begin position="106"/>
        <end position="209"/>
    </location>
</feature>
<evidence type="ECO:0000259" key="4">
    <source>
        <dbReference type="Pfam" id="PF01478"/>
    </source>
</evidence>
<feature type="transmembrane region" description="Helical" evidence="3">
    <location>
        <begin position="231"/>
        <end position="251"/>
    </location>
</feature>
<organism evidence="5 6">
    <name type="scientific">Nocardioides potassii</name>
    <dbReference type="NCBI Taxonomy" id="2911371"/>
    <lineage>
        <taxon>Bacteria</taxon>
        <taxon>Bacillati</taxon>
        <taxon>Actinomycetota</taxon>
        <taxon>Actinomycetes</taxon>
        <taxon>Propionibacteriales</taxon>
        <taxon>Nocardioidaceae</taxon>
        <taxon>Nocardioides</taxon>
    </lineage>
</organism>
<name>A0ABS9HAH2_9ACTN</name>
<comment type="caution">
    <text evidence="5">The sequence shown here is derived from an EMBL/GenBank/DDBJ whole genome shotgun (WGS) entry which is preliminary data.</text>
</comment>
<feature type="compositionally biased region" description="Basic and acidic residues" evidence="2">
    <location>
        <begin position="33"/>
        <end position="51"/>
    </location>
</feature>
<feature type="transmembrane region" description="Helical" evidence="3">
    <location>
        <begin position="77"/>
        <end position="94"/>
    </location>
</feature>
<feature type="transmembrane region" description="Helical" evidence="3">
    <location>
        <begin position="201"/>
        <end position="219"/>
    </location>
</feature>
<evidence type="ECO:0000256" key="1">
    <source>
        <dbReference type="ARBA" id="ARBA00005801"/>
    </source>
</evidence>
<dbReference type="InterPro" id="IPR050882">
    <property type="entry name" value="Prepilin_peptidase/N-MTase"/>
</dbReference>
<feature type="transmembrane region" description="Helical" evidence="3">
    <location>
        <begin position="149"/>
        <end position="170"/>
    </location>
</feature>
<evidence type="ECO:0000256" key="3">
    <source>
        <dbReference type="SAM" id="Phobius"/>
    </source>
</evidence>
<dbReference type="PANTHER" id="PTHR30487">
    <property type="entry name" value="TYPE 4 PREPILIN-LIKE PROTEINS LEADER PEPTIDE-PROCESSING ENZYME"/>
    <property type="match status" value="1"/>
</dbReference>
<keyword evidence="3" id="KW-0812">Transmembrane</keyword>
<accession>A0ABS9HAH2</accession>
<comment type="similarity">
    <text evidence="1">Belongs to the peptidase A24 family.</text>
</comment>
<dbReference type="Gene3D" id="1.20.120.1220">
    <property type="match status" value="1"/>
</dbReference>
<feature type="region of interest" description="Disordered" evidence="2">
    <location>
        <begin position="31"/>
        <end position="55"/>
    </location>
</feature>
<feature type="transmembrane region" description="Helical" evidence="3">
    <location>
        <begin position="6"/>
        <end position="26"/>
    </location>
</feature>
<reference evidence="5 6" key="1">
    <citation type="submission" date="2022-01" db="EMBL/GenBank/DDBJ databases">
        <title>Nocardioides sp. nov., an actinomycete isolated from mining soil.</title>
        <authorList>
            <person name="Liu L."/>
        </authorList>
    </citation>
    <scope>NUCLEOTIDE SEQUENCE [LARGE SCALE GENOMIC DNA]</scope>
    <source>
        <strain evidence="5 6">KLBMP 9356</strain>
    </source>
</reference>
<dbReference type="InterPro" id="IPR000045">
    <property type="entry name" value="Prepilin_IV_endopep_pep"/>
</dbReference>
<proteinExistence type="inferred from homology"/>
<evidence type="ECO:0000256" key="2">
    <source>
        <dbReference type="SAM" id="MobiDB-lite"/>
    </source>
</evidence>
<gene>
    <name evidence="5" type="ORF">L2K70_07490</name>
</gene>
<dbReference type="Proteomes" id="UP001201161">
    <property type="component" value="Unassembled WGS sequence"/>
</dbReference>